<evidence type="ECO:0000256" key="6">
    <source>
        <dbReference type="ARBA" id="ARBA00022857"/>
    </source>
</evidence>
<keyword evidence="5" id="KW-0963">Cytoplasm</keyword>
<evidence type="ECO:0000256" key="16">
    <source>
        <dbReference type="PIRSR" id="PIRSR000097-2"/>
    </source>
</evidence>
<evidence type="ECO:0000256" key="1">
    <source>
        <dbReference type="ARBA" id="ARBA00004221"/>
    </source>
</evidence>
<dbReference type="SUPFAM" id="SSF51430">
    <property type="entry name" value="NAD(P)-linked oxidoreductase"/>
    <property type="match status" value="1"/>
</dbReference>
<name>A0A8C7PSZ9_ONCMY</name>
<keyword evidence="4" id="KW-1003">Cell membrane</keyword>
<keyword evidence="7" id="KW-0560">Oxidoreductase</keyword>
<dbReference type="GeneTree" id="ENSGT00940000166020"/>
<protein>
    <recommendedName>
        <fullName evidence="9">alcohol dehydrogenase (NADP(+))</fullName>
        <ecNumber evidence="9">1.1.1.2</ecNumber>
    </recommendedName>
    <alternativeName>
        <fullName evidence="10">S-nitroso-CoA reductase</fullName>
    </alternativeName>
</protein>
<evidence type="ECO:0000256" key="2">
    <source>
        <dbReference type="ARBA" id="ARBA00004514"/>
    </source>
</evidence>
<dbReference type="InterPro" id="IPR036812">
    <property type="entry name" value="NAD(P)_OxRdtase_dom_sf"/>
</dbReference>
<keyword evidence="6" id="KW-0521">NADP</keyword>
<comment type="catalytic activity">
    <reaction evidence="11">
        <text>S-nitroso-CoA + NADPH + H(+) = sulfinamide-CoA + NADP(+)</text>
        <dbReference type="Rhea" id="RHEA:78375"/>
        <dbReference type="ChEBI" id="CHEBI:15378"/>
        <dbReference type="ChEBI" id="CHEBI:57783"/>
        <dbReference type="ChEBI" id="CHEBI:58349"/>
        <dbReference type="ChEBI" id="CHEBI:145546"/>
        <dbReference type="ChEBI" id="CHEBI:145548"/>
    </reaction>
    <physiologicalReaction direction="left-to-right" evidence="11">
        <dbReference type="Rhea" id="RHEA:78376"/>
    </physiologicalReaction>
</comment>
<dbReference type="CDD" id="cd19106">
    <property type="entry name" value="AKR_AKR1A1-4"/>
    <property type="match status" value="1"/>
</dbReference>
<dbReference type="PROSITE" id="PS00063">
    <property type="entry name" value="ALDOKETO_REDUCTASE_3"/>
    <property type="match status" value="1"/>
</dbReference>
<dbReference type="Gene3D" id="3.20.20.100">
    <property type="entry name" value="NADP-dependent oxidoreductase domain"/>
    <property type="match status" value="1"/>
</dbReference>
<evidence type="ECO:0000256" key="10">
    <source>
        <dbReference type="ARBA" id="ARBA00044808"/>
    </source>
</evidence>
<evidence type="ECO:0000256" key="13">
    <source>
        <dbReference type="ARBA" id="ARBA00048262"/>
    </source>
</evidence>
<evidence type="ECO:0000313" key="19">
    <source>
        <dbReference type="Ensembl" id="ENSOMYP00000026069.2"/>
    </source>
</evidence>
<dbReference type="PROSITE" id="PS00062">
    <property type="entry name" value="ALDOKETO_REDUCTASE_2"/>
    <property type="match status" value="1"/>
</dbReference>
<dbReference type="GO" id="GO:0005829">
    <property type="term" value="C:cytosol"/>
    <property type="evidence" value="ECO:0007669"/>
    <property type="project" value="UniProtKB-SubCell"/>
</dbReference>
<dbReference type="InterPro" id="IPR018170">
    <property type="entry name" value="Aldo/ket_reductase_CS"/>
</dbReference>
<dbReference type="GO" id="GO:0046185">
    <property type="term" value="P:aldehyde catabolic process"/>
    <property type="evidence" value="ECO:0007669"/>
    <property type="project" value="InterPro"/>
</dbReference>
<evidence type="ECO:0000256" key="14">
    <source>
        <dbReference type="ARBA" id="ARBA00055218"/>
    </source>
</evidence>
<feature type="active site" description="Proton donor" evidence="15">
    <location>
        <position position="49"/>
    </location>
</feature>
<comment type="catalytic activity">
    <reaction evidence="13">
        <text>a primary alcohol + NADP(+) = an aldehyde + NADPH + H(+)</text>
        <dbReference type="Rhea" id="RHEA:15937"/>
        <dbReference type="ChEBI" id="CHEBI:15378"/>
        <dbReference type="ChEBI" id="CHEBI:15734"/>
        <dbReference type="ChEBI" id="CHEBI:17478"/>
        <dbReference type="ChEBI" id="CHEBI:57783"/>
        <dbReference type="ChEBI" id="CHEBI:58349"/>
        <dbReference type="EC" id="1.1.1.2"/>
    </reaction>
</comment>
<dbReference type="AlphaFoldDB" id="A0A8C7PSZ9"/>
<evidence type="ECO:0000256" key="11">
    <source>
        <dbReference type="ARBA" id="ARBA00047706"/>
    </source>
</evidence>
<evidence type="ECO:0000256" key="17">
    <source>
        <dbReference type="PIRSR" id="PIRSR000097-3"/>
    </source>
</evidence>
<reference evidence="19" key="2">
    <citation type="submission" date="2025-08" db="UniProtKB">
        <authorList>
            <consortium name="Ensembl"/>
        </authorList>
    </citation>
    <scope>IDENTIFICATION</scope>
</reference>
<dbReference type="Ensembl" id="ENSOMYT00000028516.2">
    <property type="protein sequence ID" value="ENSOMYP00000026069.2"/>
    <property type="gene ID" value="ENSOMYG00000012328.2"/>
</dbReference>
<evidence type="ECO:0000256" key="12">
    <source>
        <dbReference type="ARBA" id="ARBA00048207"/>
    </source>
</evidence>
<comment type="catalytic activity">
    <reaction evidence="12">
        <text>S-nitrosoglutathione + NADPH + H(+) = S-(hydroxysulfenamide)glutathione + NADP(+)</text>
        <dbReference type="Rhea" id="RHEA:63500"/>
        <dbReference type="ChEBI" id="CHEBI:15378"/>
        <dbReference type="ChEBI" id="CHEBI:57783"/>
        <dbReference type="ChEBI" id="CHEBI:58349"/>
        <dbReference type="ChEBI" id="CHEBI:145544"/>
        <dbReference type="ChEBI" id="CHEBI:229723"/>
    </reaction>
</comment>
<accession>A0A8C7PSZ9</accession>
<comment type="function">
    <text evidence="14">Catalyzes the NADPH-dependent reduction of a wide variety of carbonyl-containing compounds to their corresponding alcohols. Displays enzymatic activity towards endogenous metabolites such as aromatic and aliphatic aldehydes, ketones, monosaccharides and bile acids. Acts as an aldehyde-detoxification enzyme. Also acts as an inhibitor of protein S-nitrosylation by mediating degradation of S-nitroso-coenzyme A (S-nitroso-CoA), a cofactor required to S-nitrosylate proteins. Also acts as a S-nitroso-glutathione reductase by catalyzing the NADPH-dependent reduction of S-nitrosoglutathione. Displays no reductase activity towards retinoids.</text>
</comment>
<dbReference type="FunFam" id="3.20.20.100:FF:000006">
    <property type="entry name" value="Aldo-keto reductase family 1 member A1"/>
    <property type="match status" value="1"/>
</dbReference>
<dbReference type="InterPro" id="IPR020471">
    <property type="entry name" value="AKR"/>
</dbReference>
<dbReference type="Pfam" id="PF00248">
    <property type="entry name" value="Aldo_ket_red"/>
    <property type="match status" value="1"/>
</dbReference>
<dbReference type="InterPro" id="IPR044481">
    <property type="entry name" value="AKR1A"/>
</dbReference>
<keyword evidence="20" id="KW-1185">Reference proteome</keyword>
<feature type="site" description="Lowers pKa of active site Tyr" evidence="17">
    <location>
        <position position="79"/>
    </location>
</feature>
<dbReference type="PROSITE" id="PS00798">
    <property type="entry name" value="ALDOKETO_REDUCTASE_1"/>
    <property type="match status" value="1"/>
</dbReference>
<evidence type="ECO:0000256" key="15">
    <source>
        <dbReference type="PIRSR" id="PIRSR000097-1"/>
    </source>
</evidence>
<dbReference type="GO" id="GO:0042593">
    <property type="term" value="P:glucose homeostasis"/>
    <property type="evidence" value="ECO:0007669"/>
    <property type="project" value="UniProtKB-ARBA"/>
</dbReference>
<feature type="domain" description="NADP-dependent oxidoreductase" evidence="18">
    <location>
        <begin position="17"/>
        <end position="295"/>
    </location>
</feature>
<reference evidence="19" key="3">
    <citation type="submission" date="2025-09" db="UniProtKB">
        <authorList>
            <consortium name="Ensembl"/>
        </authorList>
    </citation>
    <scope>IDENTIFICATION</scope>
</reference>
<comment type="subcellular location">
    <subcellularLocation>
        <location evidence="1">Apical cell membrane</location>
    </subcellularLocation>
    <subcellularLocation>
        <location evidence="2">Cytoplasm</location>
        <location evidence="2">Cytosol</location>
    </subcellularLocation>
</comment>
<evidence type="ECO:0000313" key="20">
    <source>
        <dbReference type="Proteomes" id="UP000694395"/>
    </source>
</evidence>
<comment type="similarity">
    <text evidence="3">Belongs to the aldo/keto reductase family.</text>
</comment>
<dbReference type="PANTHER" id="PTHR11732">
    <property type="entry name" value="ALDO/KETO REDUCTASE"/>
    <property type="match status" value="1"/>
</dbReference>
<reference evidence="19" key="1">
    <citation type="submission" date="2020-07" db="EMBL/GenBank/DDBJ databases">
        <title>A long reads based de novo assembly of the rainbow trout Arlee double haploid line genome.</title>
        <authorList>
            <person name="Gao G."/>
            <person name="Palti Y."/>
        </authorList>
    </citation>
    <scope>NUCLEOTIDE SEQUENCE [LARGE SCALE GENOMIC DNA]</scope>
</reference>
<sequence>MSSCVTLSSGHKIPLVGLGTWKSAPGQVKQAVLTALDCGYRHIDCAAAYSNEQEVGEALALRLGPGKALRREAVFLTSKLWNTQHHPDDVETACRKSLIHLGLNYLDLYLMHWPMAFQRGTELMPKRADGSVCYDDIHYQETWVAMESLVDKGLVRAIGLSNFNARQTDDIISIAKHKPVVNQLWDCVECHPYLSQAELLSHCRSVGVCVTAYSPLGSGDRPWASPDEPCLLQDPGLGAIALRHSMTPAQVILRWQVQRGVVCIPKSVTPSRIQQNIQVFDFSLSDEDMKQMESFSRNERYIVPSVKRDGKRVWRDAEHPHFPFNEPY</sequence>
<evidence type="ECO:0000256" key="4">
    <source>
        <dbReference type="ARBA" id="ARBA00022475"/>
    </source>
</evidence>
<dbReference type="GO" id="GO:0016324">
    <property type="term" value="C:apical plasma membrane"/>
    <property type="evidence" value="ECO:0007669"/>
    <property type="project" value="UniProtKB-SubCell"/>
</dbReference>
<organism evidence="19 20">
    <name type="scientific">Oncorhynchus mykiss</name>
    <name type="common">Rainbow trout</name>
    <name type="synonym">Salmo gairdneri</name>
    <dbReference type="NCBI Taxonomy" id="8022"/>
    <lineage>
        <taxon>Eukaryota</taxon>
        <taxon>Metazoa</taxon>
        <taxon>Chordata</taxon>
        <taxon>Craniata</taxon>
        <taxon>Vertebrata</taxon>
        <taxon>Euteleostomi</taxon>
        <taxon>Actinopterygii</taxon>
        <taxon>Neopterygii</taxon>
        <taxon>Teleostei</taxon>
        <taxon>Protacanthopterygii</taxon>
        <taxon>Salmoniformes</taxon>
        <taxon>Salmonidae</taxon>
        <taxon>Salmoninae</taxon>
        <taxon>Oncorhynchus</taxon>
    </lineage>
</organism>
<dbReference type="Proteomes" id="UP000694395">
    <property type="component" value="Chromosome 11"/>
</dbReference>
<dbReference type="GO" id="GO:0008106">
    <property type="term" value="F:alcohol dehydrogenase (NADP+) activity"/>
    <property type="evidence" value="ECO:0007669"/>
    <property type="project" value="UniProtKB-EC"/>
</dbReference>
<evidence type="ECO:0000256" key="9">
    <source>
        <dbReference type="ARBA" id="ARBA00024074"/>
    </source>
</evidence>
<feature type="binding site" evidence="16">
    <location>
        <position position="112"/>
    </location>
    <ligand>
        <name>substrate</name>
    </ligand>
</feature>
<dbReference type="EC" id="1.1.1.2" evidence="9"/>
<keyword evidence="8" id="KW-0472">Membrane</keyword>
<evidence type="ECO:0000256" key="3">
    <source>
        <dbReference type="ARBA" id="ARBA00007905"/>
    </source>
</evidence>
<evidence type="ECO:0000256" key="7">
    <source>
        <dbReference type="ARBA" id="ARBA00023002"/>
    </source>
</evidence>
<evidence type="ECO:0000256" key="8">
    <source>
        <dbReference type="ARBA" id="ARBA00023136"/>
    </source>
</evidence>
<evidence type="ECO:0000256" key="5">
    <source>
        <dbReference type="ARBA" id="ARBA00022490"/>
    </source>
</evidence>
<proteinExistence type="inferred from homology"/>
<dbReference type="PIRSF" id="PIRSF000097">
    <property type="entry name" value="AKR"/>
    <property type="match status" value="1"/>
</dbReference>
<dbReference type="PRINTS" id="PR00069">
    <property type="entry name" value="ALDKETRDTASE"/>
</dbReference>
<evidence type="ECO:0000259" key="18">
    <source>
        <dbReference type="Pfam" id="PF00248"/>
    </source>
</evidence>
<dbReference type="InterPro" id="IPR023210">
    <property type="entry name" value="NADP_OxRdtase_dom"/>
</dbReference>